<proteinExistence type="predicted"/>
<dbReference type="KEGG" id="tjr:TherJR_0231"/>
<keyword evidence="2" id="KW-1185">Reference proteome</keyword>
<sequence length="142" mass="14895">MCDGFAVPANLQPLTTVNCLLLTGNCSATISPSTLFSSQGPPGRLASSPDCVIFAVRILTVHQYASGAASSASLSCSFLSALSFSRPVSQPRNSILPHQPSSGQLVISCFFSRTSSQPAAEFHTTITGCFSSTGSFWRETLI</sequence>
<accession>D5X9P8</accession>
<dbReference type="HOGENOM" id="CLU_1814900_0_0_9"/>
<evidence type="ECO:0000313" key="2">
    <source>
        <dbReference type="Proteomes" id="UP000002377"/>
    </source>
</evidence>
<evidence type="ECO:0000313" key="1">
    <source>
        <dbReference type="EMBL" id="ADG81119.1"/>
    </source>
</evidence>
<dbReference type="AlphaFoldDB" id="D5X9P8"/>
<reference evidence="1 2" key="1">
    <citation type="submission" date="2010-05" db="EMBL/GenBank/DDBJ databases">
        <title>Complete sequence of Thermincola sp. JR.</title>
        <authorList>
            <consortium name="US DOE Joint Genome Institute"/>
            <person name="Lucas S."/>
            <person name="Copeland A."/>
            <person name="Lapidus A."/>
            <person name="Cheng J.-F."/>
            <person name="Bruce D."/>
            <person name="Goodwin L."/>
            <person name="Pitluck S."/>
            <person name="Chertkov O."/>
            <person name="Detter J.C."/>
            <person name="Han C."/>
            <person name="Tapia R."/>
            <person name="Land M."/>
            <person name="Hauser L."/>
            <person name="Kyrpides N."/>
            <person name="Mikhailova N."/>
            <person name="Hazen T.C."/>
            <person name="Woyke T."/>
        </authorList>
    </citation>
    <scope>NUCLEOTIDE SEQUENCE [LARGE SCALE GENOMIC DNA]</scope>
    <source>
        <strain evidence="1 2">JR</strain>
    </source>
</reference>
<protein>
    <submittedName>
        <fullName evidence="1">Uncharacterized protein</fullName>
    </submittedName>
</protein>
<gene>
    <name evidence="1" type="ordered locus">TherJR_0231</name>
</gene>
<organism evidence="1 2">
    <name type="scientific">Thermincola potens (strain JR)</name>
    <dbReference type="NCBI Taxonomy" id="635013"/>
    <lineage>
        <taxon>Bacteria</taxon>
        <taxon>Bacillati</taxon>
        <taxon>Bacillota</taxon>
        <taxon>Clostridia</taxon>
        <taxon>Eubacteriales</taxon>
        <taxon>Thermincolaceae</taxon>
        <taxon>Thermincola</taxon>
    </lineage>
</organism>
<dbReference type="EMBL" id="CP002028">
    <property type="protein sequence ID" value="ADG81119.1"/>
    <property type="molecule type" value="Genomic_DNA"/>
</dbReference>
<name>D5X9P8_THEPJ</name>
<dbReference type="Proteomes" id="UP000002377">
    <property type="component" value="Chromosome"/>
</dbReference>